<reference evidence="1" key="1">
    <citation type="submission" date="2022-12" db="EMBL/GenBank/DDBJ databases">
        <title>Jiella pelagia sp. nov., isolated from phosphonate enriched culture of Northwest Pacific surface seawater.</title>
        <authorList>
            <person name="Shin D.Y."/>
            <person name="Hwang C.Y."/>
        </authorList>
    </citation>
    <scope>NUCLEOTIDE SEQUENCE</scope>
    <source>
        <strain evidence="1">HL-NP1</strain>
    </source>
</reference>
<proteinExistence type="predicted"/>
<evidence type="ECO:0008006" key="3">
    <source>
        <dbReference type="Google" id="ProtNLM"/>
    </source>
</evidence>
<evidence type="ECO:0000313" key="1">
    <source>
        <dbReference type="EMBL" id="WAP70543.1"/>
    </source>
</evidence>
<keyword evidence="2" id="KW-1185">Reference proteome</keyword>
<evidence type="ECO:0000313" key="2">
    <source>
        <dbReference type="Proteomes" id="UP001164020"/>
    </source>
</evidence>
<dbReference type="EMBL" id="CP114029">
    <property type="protein sequence ID" value="WAP70543.1"/>
    <property type="molecule type" value="Genomic_DNA"/>
</dbReference>
<protein>
    <recommendedName>
        <fullName evidence="3">Transposase</fullName>
    </recommendedName>
</protein>
<accession>A0ABY7C6X2</accession>
<dbReference type="RefSeq" id="WP_268883043.1">
    <property type="nucleotide sequence ID" value="NZ_CP114029.1"/>
</dbReference>
<name>A0ABY7C6X2_9HYPH</name>
<gene>
    <name evidence="1" type="ORF">OH818_11170</name>
</gene>
<organism evidence="1 2">
    <name type="scientific">Jiella pelagia</name>
    <dbReference type="NCBI Taxonomy" id="2986949"/>
    <lineage>
        <taxon>Bacteria</taxon>
        <taxon>Pseudomonadati</taxon>
        <taxon>Pseudomonadota</taxon>
        <taxon>Alphaproteobacteria</taxon>
        <taxon>Hyphomicrobiales</taxon>
        <taxon>Aurantimonadaceae</taxon>
        <taxon>Jiella</taxon>
    </lineage>
</organism>
<dbReference type="Proteomes" id="UP001164020">
    <property type="component" value="Chromosome"/>
</dbReference>
<sequence>MFGTVTDVMLAEIILECFYPDDTPSDPSGRPAYRVRAAIERS</sequence>